<name>A0AAD2CEL7_9STRA</name>
<dbReference type="AlphaFoldDB" id="A0AAD2CEL7"/>
<evidence type="ECO:0000256" key="1">
    <source>
        <dbReference type="SAM" id="MobiDB-lite"/>
    </source>
</evidence>
<keyword evidence="4" id="KW-1185">Reference proteome</keyword>
<keyword evidence="2" id="KW-0732">Signal</keyword>
<dbReference type="EMBL" id="CAKOGP040000224">
    <property type="protein sequence ID" value="CAJ1932346.1"/>
    <property type="molecule type" value="Genomic_DNA"/>
</dbReference>
<dbReference type="InterPro" id="IPR029044">
    <property type="entry name" value="Nucleotide-diphossugar_trans"/>
</dbReference>
<sequence length="542" mass="60279">MGLGGVNSARNTVFLIIVASLALAFSSFAEHRSELWKALVSSSIVREPTATAKTASTASNYETIGNRNESQTIHQPPNNVTTTNEISTGAVTSTPATELKPSHDPEPSATNSSSSDEDEVKDKEKEKKDEDDEDESSSSSEDVAPKLSQIWHIPPHLSTEKANPNVGGPTELNQTAIDLFETATRSGLTPSQGCSNDTNATEAWCGEQGCWRTFEINSTEVPSETTCKTLWFAGFSISTSSNCYASGYGGYRNDYAVALQSARFNAKDTLQPVLLVGRYDMGDTPLPTVVEWAAAQGAIIVTVDELSFQDLVNNKLVKNVHANHMGPFLRIDVPKIVREHKLMDLPGICDRHVLYTDSDVAFVNKITQSDLDKLKKQIDPSTDAYTLYGHQTKSKGRPINSGIMLFDVYRFEQAWDSFLQFGYAKGPFLSFDQGWLNDYFMSTAERMANRSLLENEWNWKSYWRLAPNEWWQVKIVHFHGPKIGKSLEYMAHCNTSDWVFDTYGKTYASLVKNAICCDKGMTAKFMLDLYYELSPPRSVKCG</sequence>
<evidence type="ECO:0000313" key="4">
    <source>
        <dbReference type="Proteomes" id="UP001295423"/>
    </source>
</evidence>
<dbReference type="SUPFAM" id="SSF53448">
    <property type="entry name" value="Nucleotide-diphospho-sugar transferases"/>
    <property type="match status" value="1"/>
</dbReference>
<evidence type="ECO:0008006" key="5">
    <source>
        <dbReference type="Google" id="ProtNLM"/>
    </source>
</evidence>
<feature type="region of interest" description="Disordered" evidence="1">
    <location>
        <begin position="46"/>
        <end position="148"/>
    </location>
</feature>
<comment type="caution">
    <text evidence="3">The sequence shown here is derived from an EMBL/GenBank/DDBJ whole genome shotgun (WGS) entry which is preliminary data.</text>
</comment>
<proteinExistence type="predicted"/>
<reference evidence="3" key="1">
    <citation type="submission" date="2023-08" db="EMBL/GenBank/DDBJ databases">
        <authorList>
            <person name="Audoor S."/>
            <person name="Bilcke G."/>
        </authorList>
    </citation>
    <scope>NUCLEOTIDE SEQUENCE</scope>
</reference>
<feature type="chain" id="PRO_5042228590" description="Nucleotide-diphospho-sugar transferase domain-containing protein" evidence="2">
    <location>
        <begin position="30"/>
        <end position="542"/>
    </location>
</feature>
<accession>A0AAD2CEL7</accession>
<protein>
    <recommendedName>
        <fullName evidence="5">Nucleotide-diphospho-sugar transferase domain-containing protein</fullName>
    </recommendedName>
</protein>
<feature type="compositionally biased region" description="Low complexity" evidence="1">
    <location>
        <begin position="49"/>
        <end position="59"/>
    </location>
</feature>
<dbReference type="Proteomes" id="UP001295423">
    <property type="component" value="Unassembled WGS sequence"/>
</dbReference>
<feature type="signal peptide" evidence="2">
    <location>
        <begin position="1"/>
        <end position="29"/>
    </location>
</feature>
<gene>
    <name evidence="3" type="ORF">CYCCA115_LOCUS2790</name>
</gene>
<feature type="compositionally biased region" description="Polar residues" evidence="1">
    <location>
        <begin position="60"/>
        <end position="96"/>
    </location>
</feature>
<organism evidence="3 4">
    <name type="scientific">Cylindrotheca closterium</name>
    <dbReference type="NCBI Taxonomy" id="2856"/>
    <lineage>
        <taxon>Eukaryota</taxon>
        <taxon>Sar</taxon>
        <taxon>Stramenopiles</taxon>
        <taxon>Ochrophyta</taxon>
        <taxon>Bacillariophyta</taxon>
        <taxon>Bacillariophyceae</taxon>
        <taxon>Bacillariophycidae</taxon>
        <taxon>Bacillariales</taxon>
        <taxon>Bacillariaceae</taxon>
        <taxon>Cylindrotheca</taxon>
    </lineage>
</organism>
<dbReference type="Gene3D" id="3.90.550.10">
    <property type="entry name" value="Spore Coat Polysaccharide Biosynthesis Protein SpsA, Chain A"/>
    <property type="match status" value="1"/>
</dbReference>
<evidence type="ECO:0000313" key="3">
    <source>
        <dbReference type="EMBL" id="CAJ1932346.1"/>
    </source>
</evidence>
<evidence type="ECO:0000256" key="2">
    <source>
        <dbReference type="SAM" id="SignalP"/>
    </source>
</evidence>